<dbReference type="STRING" id="623280.SAMN05660226_01988"/>
<sequence length="214" mass="25027">MLWACSNNDARNLGFRGQSQNQSLDSAISSQSDEKYSIEEEQKVYGNVNFGISRNQYLRLIPKEVNKIGDFEFKLIPSFNHRGELYRLSIRGVEKQVEGNHDSKGYLIKLAEQKYGVADTSYRSRFDVVQKKNEKVLKSFPREVESYVWNIHNKQIIVSSEVLNKQDDFEIIMGKTNMFVYPIMTITHKKLNEDFNRVELEKENKVLEKEANKF</sequence>
<gene>
    <name evidence="1" type="ORF">SAMN05660226_01988</name>
</gene>
<protein>
    <submittedName>
        <fullName evidence="1">Uncharacterized protein</fullName>
    </submittedName>
</protein>
<dbReference type="EMBL" id="FUYS01000004">
    <property type="protein sequence ID" value="SKB56103.1"/>
    <property type="molecule type" value="Genomic_DNA"/>
</dbReference>
<accession>A0A1T5C9Q2</accession>
<reference evidence="1 2" key="1">
    <citation type="submission" date="2017-02" db="EMBL/GenBank/DDBJ databases">
        <authorList>
            <person name="Peterson S.W."/>
        </authorList>
    </citation>
    <scope>NUCLEOTIDE SEQUENCE [LARGE SCALE GENOMIC DNA]</scope>
    <source>
        <strain evidence="1 2">DSM 22899</strain>
    </source>
</reference>
<name>A0A1T5C9Q2_9SPHI</name>
<proteinExistence type="predicted"/>
<dbReference type="Proteomes" id="UP000190541">
    <property type="component" value="Unassembled WGS sequence"/>
</dbReference>
<organism evidence="1 2">
    <name type="scientific">Parapedobacter luteus</name>
    <dbReference type="NCBI Taxonomy" id="623280"/>
    <lineage>
        <taxon>Bacteria</taxon>
        <taxon>Pseudomonadati</taxon>
        <taxon>Bacteroidota</taxon>
        <taxon>Sphingobacteriia</taxon>
        <taxon>Sphingobacteriales</taxon>
        <taxon>Sphingobacteriaceae</taxon>
        <taxon>Parapedobacter</taxon>
    </lineage>
</organism>
<evidence type="ECO:0000313" key="2">
    <source>
        <dbReference type="Proteomes" id="UP000190541"/>
    </source>
</evidence>
<evidence type="ECO:0000313" key="1">
    <source>
        <dbReference type="EMBL" id="SKB56103.1"/>
    </source>
</evidence>
<dbReference type="AlphaFoldDB" id="A0A1T5C9Q2"/>
<keyword evidence="2" id="KW-1185">Reference proteome</keyword>